<dbReference type="AlphaFoldDB" id="A0A3B7MW89"/>
<dbReference type="PANTHER" id="PTHR30535">
    <property type="entry name" value="VITAMIN B12-BINDING PROTEIN"/>
    <property type="match status" value="1"/>
</dbReference>
<evidence type="ECO:0000259" key="2">
    <source>
        <dbReference type="PROSITE" id="PS50983"/>
    </source>
</evidence>
<feature type="domain" description="Fe/B12 periplasmic-binding" evidence="2">
    <location>
        <begin position="20"/>
        <end position="263"/>
    </location>
</feature>
<organism evidence="3 4">
    <name type="scientific">Paraflavitalea soli</name>
    <dbReference type="NCBI Taxonomy" id="2315862"/>
    <lineage>
        <taxon>Bacteria</taxon>
        <taxon>Pseudomonadati</taxon>
        <taxon>Bacteroidota</taxon>
        <taxon>Chitinophagia</taxon>
        <taxon>Chitinophagales</taxon>
        <taxon>Chitinophagaceae</taxon>
        <taxon>Paraflavitalea</taxon>
    </lineage>
</organism>
<evidence type="ECO:0000313" key="3">
    <source>
        <dbReference type="EMBL" id="AXY78842.1"/>
    </source>
</evidence>
<dbReference type="EMBL" id="CP032157">
    <property type="protein sequence ID" value="AXY78842.1"/>
    <property type="molecule type" value="Genomic_DNA"/>
</dbReference>
<keyword evidence="4" id="KW-1185">Reference proteome</keyword>
<dbReference type="InterPro" id="IPR050902">
    <property type="entry name" value="ABC_Transporter_SBP"/>
</dbReference>
<dbReference type="SUPFAM" id="SSF53807">
    <property type="entry name" value="Helical backbone' metal receptor"/>
    <property type="match status" value="1"/>
</dbReference>
<protein>
    <submittedName>
        <fullName evidence="3">Cobalamin-binding protein</fullName>
    </submittedName>
</protein>
<evidence type="ECO:0000256" key="1">
    <source>
        <dbReference type="ARBA" id="ARBA00022729"/>
    </source>
</evidence>
<accession>A0A3B7MW89</accession>
<sequence>MLTFTDQLDRAIHLPGIPRRIVSLVPSQTELLAALGLDDVVVGITKFCVHPESWFRSKTRIGGTKKVHIDRVHALQPDLIIANKEENVREQVEELARHYPVWVSDVNTLEDALGMIRAIGEITHTSAKAASIADTIHTNFLQLTGLAPALRTAYLIWKDPYMTVGRDTFIHHLLGRCGLQHVFGDQTRYPAVNIEALQAAGCELLLLSSEPYPFKQQHIDELQGYLPDTRIVLVDGEMFSWYGSRLLEATGYFKELLNRIQLL</sequence>
<gene>
    <name evidence="3" type="ORF">D3H65_30875</name>
</gene>
<dbReference type="OrthoDB" id="9816357at2"/>
<dbReference type="Pfam" id="PF01497">
    <property type="entry name" value="Peripla_BP_2"/>
    <property type="match status" value="1"/>
</dbReference>
<evidence type="ECO:0000313" key="4">
    <source>
        <dbReference type="Proteomes" id="UP000263900"/>
    </source>
</evidence>
<reference evidence="3 4" key="1">
    <citation type="submission" date="2018-09" db="EMBL/GenBank/DDBJ databases">
        <title>Genome sequencing of strain 6GH32-13.</title>
        <authorList>
            <person name="Weon H.-Y."/>
            <person name="Heo J."/>
            <person name="Kwon S.-W."/>
        </authorList>
    </citation>
    <scope>NUCLEOTIDE SEQUENCE [LARGE SCALE GENOMIC DNA]</scope>
    <source>
        <strain evidence="3 4">5GH32-13</strain>
    </source>
</reference>
<dbReference type="Gene3D" id="3.40.50.1980">
    <property type="entry name" value="Nitrogenase molybdenum iron protein domain"/>
    <property type="match status" value="2"/>
</dbReference>
<dbReference type="NCBIfam" id="NF038402">
    <property type="entry name" value="TroA_like"/>
    <property type="match status" value="1"/>
</dbReference>
<dbReference type="InterPro" id="IPR002491">
    <property type="entry name" value="ABC_transptr_periplasmic_BD"/>
</dbReference>
<keyword evidence="1" id="KW-0732">Signal</keyword>
<dbReference type="Proteomes" id="UP000263900">
    <property type="component" value="Chromosome"/>
</dbReference>
<dbReference type="InterPro" id="IPR054828">
    <property type="entry name" value="Vit_B12_bind_prot"/>
</dbReference>
<proteinExistence type="predicted"/>
<dbReference type="KEGG" id="pseg:D3H65_30875"/>
<dbReference type="PROSITE" id="PS50983">
    <property type="entry name" value="FE_B12_PBP"/>
    <property type="match status" value="1"/>
</dbReference>
<dbReference type="PANTHER" id="PTHR30535:SF35">
    <property type="entry name" value="PERIPLASMIC BINDING PROTEIN"/>
    <property type="match status" value="1"/>
</dbReference>
<name>A0A3B7MW89_9BACT</name>